<dbReference type="EMBL" id="LN860289">
    <property type="protein sequence ID" value="CDQ07481.1"/>
    <property type="molecule type" value="Genomic_DNA"/>
</dbReference>
<reference evidence="2" key="1">
    <citation type="journal article" date="2007" name="Science">
        <title>Draft genome of the filarial nematode parasite Brugia malayi.</title>
        <authorList>
            <person name="Ghedin E."/>
            <person name="Wang S."/>
            <person name="Spiro D."/>
            <person name="Caler E."/>
            <person name="Zhao Q."/>
            <person name="Crabtree J."/>
            <person name="Allen J.E."/>
            <person name="Delcher A.L."/>
            <person name="Guiliano D.B."/>
            <person name="Miranda-Saavedra D."/>
            <person name="Angiuoli S.V."/>
            <person name="Creasy T."/>
            <person name="Amedeo P."/>
            <person name="Haas B."/>
            <person name="El-Sayed N.M."/>
            <person name="Wortman J.R."/>
            <person name="Feldblyum T."/>
            <person name="Tallon L."/>
            <person name="Schatz M."/>
            <person name="Shumway M."/>
            <person name="Koo H."/>
            <person name="Salzberg S.L."/>
            <person name="Schobel S."/>
            <person name="Pertea M."/>
            <person name="Pop M."/>
            <person name="White O."/>
            <person name="Barton G.J."/>
            <person name="Carlow C.K."/>
            <person name="Crawford M.J."/>
            <person name="Daub J."/>
            <person name="Dimmic M.W."/>
            <person name="Estes C.F."/>
            <person name="Foster J.M."/>
            <person name="Ganatra M."/>
            <person name="Gregory W.F."/>
            <person name="Johnson N.M."/>
            <person name="Jin J."/>
            <person name="Komuniecki R."/>
            <person name="Korf I."/>
            <person name="Kumar S."/>
            <person name="Laney S."/>
            <person name="Li B.W."/>
            <person name="Li W."/>
            <person name="Lindblom T.H."/>
            <person name="Lustigman S."/>
            <person name="Ma D."/>
            <person name="Maina C.V."/>
            <person name="Martin D.M."/>
            <person name="McCarter J.P."/>
            <person name="McReynolds L."/>
            <person name="Mitreva M."/>
            <person name="Nutman T.B."/>
            <person name="Parkinson J."/>
            <person name="Peregrin-Alvarez J.M."/>
            <person name="Poole C."/>
            <person name="Ren Q."/>
            <person name="Saunders L."/>
            <person name="Sluder A.E."/>
            <person name="Smith K."/>
            <person name="Stanke M."/>
            <person name="Unnasch T.R."/>
            <person name="Ware J."/>
            <person name="Wei A.D."/>
            <person name="Weil G."/>
            <person name="Williams D.J."/>
            <person name="Zhang Y."/>
            <person name="Williams S.A."/>
            <person name="Fraser-Liggett C."/>
            <person name="Slatko B."/>
            <person name="Blaxter M.L."/>
            <person name="Scott A.L."/>
        </authorList>
    </citation>
    <scope>NUCLEOTIDE SEQUENCE</scope>
    <source>
        <strain evidence="2">FR3</strain>
    </source>
</reference>
<protein>
    <submittedName>
        <fullName evidence="2">Bm11772</fullName>
    </submittedName>
</protein>
<organism evidence="2">
    <name type="scientific">Brugia malayi</name>
    <name type="common">Filarial nematode worm</name>
    <dbReference type="NCBI Taxonomy" id="6279"/>
    <lineage>
        <taxon>Eukaryota</taxon>
        <taxon>Metazoa</taxon>
        <taxon>Ecdysozoa</taxon>
        <taxon>Nematoda</taxon>
        <taxon>Chromadorea</taxon>
        <taxon>Rhabditida</taxon>
        <taxon>Spirurina</taxon>
        <taxon>Spiruromorpha</taxon>
        <taxon>Filarioidea</taxon>
        <taxon>Onchocercidae</taxon>
        <taxon>Brugia</taxon>
    </lineage>
</organism>
<name>A0A1I9GA72_BRUMA</name>
<gene>
    <name evidence="2" type="primary">Bm11772</name>
    <name evidence="2" type="ORF">BM_Bm11772</name>
</gene>
<sequence length="129" mass="14047">MAVFDVPKPVLRQNGGNTASQDLLDQKLQGTMHQQTIAVPKRMESVKHFTQSQKPRVPVGKSSPACQDRQFPPIANRLGLKDSAEKSKKTAVQEPSTEQKQLPRTGPVGVPSSAGEQGFRQEDTVSAKN</sequence>
<reference evidence="2" key="2">
    <citation type="submission" date="2012-12" db="EMBL/GenBank/DDBJ databases">
        <authorList>
            <consortium name="WormBase Consortium"/>
            <person name="Ghedin E."/>
            <person name="Paulini M."/>
        </authorList>
    </citation>
    <scope>NUCLEOTIDE SEQUENCE</scope>
    <source>
        <strain evidence="2">FR3</strain>
    </source>
</reference>
<feature type="compositionally biased region" description="Polar residues" evidence="1">
    <location>
        <begin position="14"/>
        <end position="24"/>
    </location>
</feature>
<feature type="compositionally biased region" description="Basic and acidic residues" evidence="1">
    <location>
        <begin position="79"/>
        <end position="88"/>
    </location>
</feature>
<evidence type="ECO:0000256" key="1">
    <source>
        <dbReference type="SAM" id="MobiDB-lite"/>
    </source>
</evidence>
<dbReference type="AlphaFoldDB" id="A0A1I9GA72"/>
<feature type="compositionally biased region" description="Polar residues" evidence="1">
    <location>
        <begin position="93"/>
        <end position="102"/>
    </location>
</feature>
<accession>A0A1I9GA72</accession>
<feature type="region of interest" description="Disordered" evidence="1">
    <location>
        <begin position="1"/>
        <end position="24"/>
    </location>
</feature>
<proteinExistence type="predicted"/>
<evidence type="ECO:0000313" key="2">
    <source>
        <dbReference type="EMBL" id="CDQ07481.1"/>
    </source>
</evidence>
<feature type="region of interest" description="Disordered" evidence="1">
    <location>
        <begin position="43"/>
        <end position="129"/>
    </location>
</feature>
<feature type="compositionally biased region" description="Basic and acidic residues" evidence="1">
    <location>
        <begin position="119"/>
        <end position="129"/>
    </location>
</feature>